<feature type="compositionally biased region" description="Acidic residues" evidence="6">
    <location>
        <begin position="286"/>
        <end position="296"/>
    </location>
</feature>
<dbReference type="GO" id="GO:0005634">
    <property type="term" value="C:nucleus"/>
    <property type="evidence" value="ECO:0007669"/>
    <property type="project" value="UniProtKB-SubCell"/>
</dbReference>
<evidence type="ECO:0000256" key="3">
    <source>
        <dbReference type="ARBA" id="ARBA00022771"/>
    </source>
</evidence>
<keyword evidence="8" id="KW-1185">Reference proteome</keyword>
<keyword evidence="3" id="KW-0863">Zinc-finger</keyword>
<organism evidence="7 8">
    <name type="scientific">Suillus plorans</name>
    <dbReference type="NCBI Taxonomy" id="116603"/>
    <lineage>
        <taxon>Eukaryota</taxon>
        <taxon>Fungi</taxon>
        <taxon>Dikarya</taxon>
        <taxon>Basidiomycota</taxon>
        <taxon>Agaricomycotina</taxon>
        <taxon>Agaricomycetes</taxon>
        <taxon>Agaricomycetidae</taxon>
        <taxon>Boletales</taxon>
        <taxon>Suillineae</taxon>
        <taxon>Suillaceae</taxon>
        <taxon>Suillus</taxon>
    </lineage>
</organism>
<name>A0A9P7ANK7_9AGAM</name>
<evidence type="ECO:0000256" key="2">
    <source>
        <dbReference type="ARBA" id="ARBA00022723"/>
    </source>
</evidence>
<keyword evidence="4" id="KW-0862">Zinc</keyword>
<dbReference type="AlphaFoldDB" id="A0A9P7ANK7"/>
<proteinExistence type="predicted"/>
<dbReference type="Proteomes" id="UP000719766">
    <property type="component" value="Unassembled WGS sequence"/>
</dbReference>
<dbReference type="GO" id="GO:0008270">
    <property type="term" value="F:zinc ion binding"/>
    <property type="evidence" value="ECO:0007669"/>
    <property type="project" value="UniProtKB-KW"/>
</dbReference>
<dbReference type="SUPFAM" id="SSF53098">
    <property type="entry name" value="Ribonuclease H-like"/>
    <property type="match status" value="1"/>
</dbReference>
<dbReference type="GeneID" id="64602382"/>
<dbReference type="OrthoDB" id="2683208at2759"/>
<protein>
    <submittedName>
        <fullName evidence="7">Ribonuclease H-like domain-containing protein</fullName>
    </submittedName>
</protein>
<dbReference type="EMBL" id="JABBWE010000033">
    <property type="protein sequence ID" value="KAG1792926.1"/>
    <property type="molecule type" value="Genomic_DNA"/>
</dbReference>
<reference evidence="7" key="1">
    <citation type="journal article" date="2020" name="New Phytol.">
        <title>Comparative genomics reveals dynamic genome evolution in host specialist ectomycorrhizal fungi.</title>
        <authorList>
            <person name="Lofgren L.A."/>
            <person name="Nguyen N.H."/>
            <person name="Vilgalys R."/>
            <person name="Ruytinx J."/>
            <person name="Liao H.L."/>
            <person name="Branco S."/>
            <person name="Kuo A."/>
            <person name="LaButti K."/>
            <person name="Lipzen A."/>
            <person name="Andreopoulos W."/>
            <person name="Pangilinan J."/>
            <person name="Riley R."/>
            <person name="Hundley H."/>
            <person name="Na H."/>
            <person name="Barry K."/>
            <person name="Grigoriev I.V."/>
            <person name="Stajich J.E."/>
            <person name="Kennedy P.G."/>
        </authorList>
    </citation>
    <scope>NUCLEOTIDE SEQUENCE</scope>
    <source>
        <strain evidence="7">S12</strain>
    </source>
</reference>
<keyword evidence="5" id="KW-0539">Nucleus</keyword>
<feature type="compositionally biased region" description="Basic and acidic residues" evidence="6">
    <location>
        <begin position="136"/>
        <end position="148"/>
    </location>
</feature>
<evidence type="ECO:0000256" key="5">
    <source>
        <dbReference type="ARBA" id="ARBA00023242"/>
    </source>
</evidence>
<evidence type="ECO:0000256" key="1">
    <source>
        <dbReference type="ARBA" id="ARBA00004123"/>
    </source>
</evidence>
<dbReference type="InterPro" id="IPR052035">
    <property type="entry name" value="ZnF_BED_domain_contain"/>
</dbReference>
<comment type="subcellular location">
    <subcellularLocation>
        <location evidence="1">Nucleus</location>
    </subcellularLocation>
</comment>
<evidence type="ECO:0000256" key="6">
    <source>
        <dbReference type="SAM" id="MobiDB-lite"/>
    </source>
</evidence>
<gene>
    <name evidence="7" type="ORF">HD556DRAFT_1480119</name>
</gene>
<evidence type="ECO:0000256" key="4">
    <source>
        <dbReference type="ARBA" id="ARBA00022833"/>
    </source>
</evidence>
<feature type="region of interest" description="Disordered" evidence="6">
    <location>
        <begin position="511"/>
        <end position="532"/>
    </location>
</feature>
<feature type="region of interest" description="Disordered" evidence="6">
    <location>
        <begin position="116"/>
        <end position="148"/>
    </location>
</feature>
<dbReference type="PANTHER" id="PTHR46481:SF10">
    <property type="entry name" value="ZINC FINGER BED DOMAIN-CONTAINING PROTEIN 39"/>
    <property type="match status" value="1"/>
</dbReference>
<dbReference type="RefSeq" id="XP_041159463.1">
    <property type="nucleotide sequence ID" value="XM_041308618.1"/>
</dbReference>
<evidence type="ECO:0000313" key="7">
    <source>
        <dbReference type="EMBL" id="KAG1792926.1"/>
    </source>
</evidence>
<accession>A0A9P7ANK7</accession>
<dbReference type="PANTHER" id="PTHR46481">
    <property type="entry name" value="ZINC FINGER BED DOMAIN-CONTAINING PROTEIN 4"/>
    <property type="match status" value="1"/>
</dbReference>
<sequence>MSHETTYTNTDWDHSADGALLDAGDITWFHDADDDTLLPTSRMPLPPPAIMIAGSRRSARVPRPASKLIDPNNAVLGKRKATGQRVVLTEDESEDAVAEDPEWDDADEVLTDAGTATDMDTCTDDDTPSTYQQTKEMGDADREGAKRRKSDLTADIRTIFTRESNTINFDTGKEEDGHWCEVCKANGLAWKFSFLKGSVTSLRAHIWRHKDHTKLYKDRCCKRGIQPHMRALPADDVPSNQKTLDSAVIGWFTADNATNNDSAINGHFSQAIGPTSSSKLGAGNDNDNDDDDDNSDTSDALGKALALIVQIRKSPQARAFFRQSCAEVNVPVLELLQWVRTRWASLFTCLTRLLLLQKGVNRFVRLADDSDDVPNLRKKQYADFKLSQSDWVQLSLLREVLQEPANATQSFSSAKNPTVWRAIPVLEFLQQSWQNMADDEKFSSIADALQAGLENLGKWSRKTDETDMYFICLALDPNYKLEYARAQWDADAFDEGKKKLEAAFDYYHAPVTPQPSPSEPIPSASSQPPTQYGHSWMRSAILAHQSSEKSIADPRHELALYLTSPLEEVADVVRWWGSLSHASSRRRSASERQTERELNVPNAFDYVRSSVQQNCRTERNVQFSIHQFSW</sequence>
<feature type="region of interest" description="Disordered" evidence="6">
    <location>
        <begin position="275"/>
        <end position="297"/>
    </location>
</feature>
<comment type="caution">
    <text evidence="7">The sequence shown here is derived from an EMBL/GenBank/DDBJ whole genome shotgun (WGS) entry which is preliminary data.</text>
</comment>
<keyword evidence="2" id="KW-0479">Metal-binding</keyword>
<evidence type="ECO:0000313" key="8">
    <source>
        <dbReference type="Proteomes" id="UP000719766"/>
    </source>
</evidence>
<dbReference type="InterPro" id="IPR012337">
    <property type="entry name" value="RNaseH-like_sf"/>
</dbReference>